<dbReference type="EMBL" id="JBHLYR010000052">
    <property type="protein sequence ID" value="MFB9993617.1"/>
    <property type="molecule type" value="Genomic_DNA"/>
</dbReference>
<feature type="transmembrane region" description="Helical" evidence="1">
    <location>
        <begin position="481"/>
        <end position="500"/>
    </location>
</feature>
<dbReference type="InterPro" id="IPR013783">
    <property type="entry name" value="Ig-like_fold"/>
</dbReference>
<feature type="transmembrane region" description="Helical" evidence="1">
    <location>
        <begin position="401"/>
        <end position="421"/>
    </location>
</feature>
<dbReference type="Proteomes" id="UP001589733">
    <property type="component" value="Unassembled WGS sequence"/>
</dbReference>
<proteinExistence type="predicted"/>
<accession>A0ABV6B1I6</accession>
<comment type="caution">
    <text evidence="3">The sequence shown here is derived from an EMBL/GenBank/DDBJ whole genome shotgun (WGS) entry which is preliminary data.</text>
</comment>
<gene>
    <name evidence="3" type="ORF">ACFFLM_16770</name>
</gene>
<evidence type="ECO:0000313" key="3">
    <source>
        <dbReference type="EMBL" id="MFB9993617.1"/>
    </source>
</evidence>
<dbReference type="Pfam" id="PF06078">
    <property type="entry name" value="DUF937"/>
    <property type="match status" value="2"/>
</dbReference>
<evidence type="ECO:0000256" key="1">
    <source>
        <dbReference type="SAM" id="Phobius"/>
    </source>
</evidence>
<keyword evidence="1" id="KW-1133">Transmembrane helix</keyword>
<name>A0ABV6B1I6_9DEIO</name>
<organism evidence="3 4">
    <name type="scientific">Deinococcus oregonensis</name>
    <dbReference type="NCBI Taxonomy" id="1805970"/>
    <lineage>
        <taxon>Bacteria</taxon>
        <taxon>Thermotogati</taxon>
        <taxon>Deinococcota</taxon>
        <taxon>Deinococci</taxon>
        <taxon>Deinococcales</taxon>
        <taxon>Deinococcaceae</taxon>
        <taxon>Deinococcus</taxon>
    </lineage>
</organism>
<keyword evidence="4" id="KW-1185">Reference proteome</keyword>
<dbReference type="Gene3D" id="2.60.40.10">
    <property type="entry name" value="Immunoglobulins"/>
    <property type="match status" value="3"/>
</dbReference>
<keyword evidence="1" id="KW-0472">Membrane</keyword>
<evidence type="ECO:0000259" key="2">
    <source>
        <dbReference type="Pfam" id="PF17936"/>
    </source>
</evidence>
<keyword evidence="1" id="KW-0812">Transmembrane</keyword>
<dbReference type="NCBIfam" id="NF033510">
    <property type="entry name" value="Ca_tandemer"/>
    <property type="match status" value="2"/>
</dbReference>
<dbReference type="Pfam" id="PF17936">
    <property type="entry name" value="Big_6"/>
    <property type="match status" value="1"/>
</dbReference>
<feature type="transmembrane region" description="Helical" evidence="1">
    <location>
        <begin position="428"/>
        <end position="452"/>
    </location>
</feature>
<reference evidence="3 4" key="1">
    <citation type="submission" date="2024-09" db="EMBL/GenBank/DDBJ databases">
        <authorList>
            <person name="Sun Q."/>
            <person name="Mori K."/>
        </authorList>
    </citation>
    <scope>NUCLEOTIDE SEQUENCE [LARGE SCALE GENOMIC DNA]</scope>
    <source>
        <strain evidence="3 4">JCM 13503</strain>
    </source>
</reference>
<evidence type="ECO:0000313" key="4">
    <source>
        <dbReference type="Proteomes" id="UP001589733"/>
    </source>
</evidence>
<sequence length="896" mass="88039">MTLLDQIQSYFGGGAAEQLAHVVKLTPDQARTALHAGLPLQLDAIVDHAATSEGREQLVEAIQNLPKFGSVKDALNDADGASNLERAGEMLSPVLLGGHADQIVQTVAANLSAGHTDAPTIGGLYSGAQRLMQMALPLLLSFLGQRGLNAGNITSMLPGMKGGLAGLAGLGATGVGLAGAGLAGAGLAGAGALAAGLHKPEVELGKTEFVKAELSQPELGKLEVKTPDLHKPNLGAVGGLAAAGAAGLAGAALTSGNLLDFIRGQFTPAVAEQVGKSAGFGGSTAGRATLAALPLVLNALVNKGRTESGAGDVLNMARPLAHLAAADGTLNTNLLNDGAETARIEGQGRGLLGGLFGNVEAVTGRLGTALGGSGANAGRLLAILTPMVLALLGNRARAGGVSAGAFSGLLGGLGGSLAGLLPSGLSSLGGLLGAGALGLGAGAAATTVAAAVPPAPRPVTPPATPAVVTPVREPECKRGGFPWWLIPLLLLLLLGGCWLVNRKPATATDTTTSAAAGGIMVTNPTSDASLPAAEFTMSGTAKAGDKLSIADQGQEVATSTVGADGQWTAAIPAPTVGEHTYTVTGADSAAKTEFKVNIADGAATDPTSTDATGAGDFSFTEPAAGAILPAGDFALSGKGTAGQEIELFDGDTSLGKVTVGTDGTWTLPVTAAAAGAHAYAIKGSDGTELGTLSATVGDASTAPADGTAAVAPAAADFSITTPAADAQLPAGGFALSGKGTPGASVEVFEDGVSLGNVTVGADGMWTKDVPSPAEGAHTYAVKASDGTELTNVSATVAAAAATTSAEACTKDYTLSITDGQTVREPFRFGGVGGGTGYSVTVKRGERLIGTKEIKLDASCGWAYQSRPGKGTVTYEVRPLGDASAAPLSTVKLTIAQ</sequence>
<protein>
    <submittedName>
        <fullName evidence="3">DUF937 domain-containing protein</fullName>
    </submittedName>
</protein>
<dbReference type="InterPro" id="IPR041498">
    <property type="entry name" value="Big_6"/>
</dbReference>
<feature type="domain" description="Bacterial Ig" evidence="2">
    <location>
        <begin position="726"/>
        <end position="796"/>
    </location>
</feature>
<dbReference type="RefSeq" id="WP_380012804.1">
    <property type="nucleotide sequence ID" value="NZ_JBHLYR010000052.1"/>
</dbReference>
<dbReference type="InterPro" id="IPR009282">
    <property type="entry name" value="DUF937"/>
</dbReference>